<dbReference type="Proteomes" id="UP000029981">
    <property type="component" value="Chromosome 1"/>
</dbReference>
<gene>
    <name evidence="1" type="ORF">Csa_1G002070</name>
</gene>
<protein>
    <submittedName>
        <fullName evidence="1">Uncharacterized protein</fullName>
    </submittedName>
</protein>
<accession>A0A0A0LRT4</accession>
<sequence length="119" mass="12801">MSFGSILGVQNADFGKVEGCDGGGVMVNIDRLYTADQWRAMLTCAGPASCLLLLSLLSFVVDVAPSHGLFACCRGGHELNLLRLLCFLCIFNLIEWAVRCMRAGSEVDGMLEEDPAISI</sequence>
<evidence type="ECO:0000313" key="2">
    <source>
        <dbReference type="Proteomes" id="UP000029981"/>
    </source>
</evidence>
<reference evidence="1 2" key="1">
    <citation type="journal article" date="2009" name="Nat. Genet.">
        <title>The genome of the cucumber, Cucumis sativus L.</title>
        <authorList>
            <person name="Huang S."/>
            <person name="Li R."/>
            <person name="Zhang Z."/>
            <person name="Li L."/>
            <person name="Gu X."/>
            <person name="Fan W."/>
            <person name="Lucas W.J."/>
            <person name="Wang X."/>
            <person name="Xie B."/>
            <person name="Ni P."/>
            <person name="Ren Y."/>
            <person name="Zhu H."/>
            <person name="Li J."/>
            <person name="Lin K."/>
            <person name="Jin W."/>
            <person name="Fei Z."/>
            <person name="Li G."/>
            <person name="Staub J."/>
            <person name="Kilian A."/>
            <person name="van der Vossen E.A."/>
            <person name="Wu Y."/>
            <person name="Guo J."/>
            <person name="He J."/>
            <person name="Jia Z."/>
            <person name="Ren Y."/>
            <person name="Tian G."/>
            <person name="Lu Y."/>
            <person name="Ruan J."/>
            <person name="Qian W."/>
            <person name="Wang M."/>
            <person name="Huang Q."/>
            <person name="Li B."/>
            <person name="Xuan Z."/>
            <person name="Cao J."/>
            <person name="Asan"/>
            <person name="Wu Z."/>
            <person name="Zhang J."/>
            <person name="Cai Q."/>
            <person name="Bai Y."/>
            <person name="Zhao B."/>
            <person name="Han Y."/>
            <person name="Li Y."/>
            <person name="Li X."/>
            <person name="Wang S."/>
            <person name="Shi Q."/>
            <person name="Liu S."/>
            <person name="Cho W.K."/>
            <person name="Kim J.Y."/>
            <person name="Xu Y."/>
            <person name="Heller-Uszynska K."/>
            <person name="Miao H."/>
            <person name="Cheng Z."/>
            <person name="Zhang S."/>
            <person name="Wu J."/>
            <person name="Yang Y."/>
            <person name="Kang H."/>
            <person name="Li M."/>
            <person name="Liang H."/>
            <person name="Ren X."/>
            <person name="Shi Z."/>
            <person name="Wen M."/>
            <person name="Jian M."/>
            <person name="Yang H."/>
            <person name="Zhang G."/>
            <person name="Yang Z."/>
            <person name="Chen R."/>
            <person name="Liu S."/>
            <person name="Li J."/>
            <person name="Ma L."/>
            <person name="Liu H."/>
            <person name="Zhou Y."/>
            <person name="Zhao J."/>
            <person name="Fang X."/>
            <person name="Li G."/>
            <person name="Fang L."/>
            <person name="Li Y."/>
            <person name="Liu D."/>
            <person name="Zheng H."/>
            <person name="Zhang Y."/>
            <person name="Qin N."/>
            <person name="Li Z."/>
            <person name="Yang G."/>
            <person name="Yang S."/>
            <person name="Bolund L."/>
            <person name="Kristiansen K."/>
            <person name="Zheng H."/>
            <person name="Li S."/>
            <person name="Zhang X."/>
            <person name="Yang H."/>
            <person name="Wang J."/>
            <person name="Sun R."/>
            <person name="Zhang B."/>
            <person name="Jiang S."/>
            <person name="Wang J."/>
            <person name="Du Y."/>
            <person name="Li S."/>
        </authorList>
    </citation>
    <scope>NUCLEOTIDE SEQUENCE [LARGE SCALE GENOMIC DNA]</scope>
    <source>
        <strain evidence="2">cv. 9930</strain>
    </source>
</reference>
<organism evidence="1 2">
    <name type="scientific">Cucumis sativus</name>
    <name type="common">Cucumber</name>
    <dbReference type="NCBI Taxonomy" id="3659"/>
    <lineage>
        <taxon>Eukaryota</taxon>
        <taxon>Viridiplantae</taxon>
        <taxon>Streptophyta</taxon>
        <taxon>Embryophyta</taxon>
        <taxon>Tracheophyta</taxon>
        <taxon>Spermatophyta</taxon>
        <taxon>Magnoliopsida</taxon>
        <taxon>eudicotyledons</taxon>
        <taxon>Gunneridae</taxon>
        <taxon>Pentapetalae</taxon>
        <taxon>rosids</taxon>
        <taxon>fabids</taxon>
        <taxon>Cucurbitales</taxon>
        <taxon>Cucurbitaceae</taxon>
        <taxon>Benincaseae</taxon>
        <taxon>Cucumis</taxon>
    </lineage>
</organism>
<proteinExistence type="predicted"/>
<reference evidence="1 2" key="4">
    <citation type="journal article" date="2011" name="BMC Genomics">
        <title>RNA-Seq improves annotation of protein-coding genes in the cucumber genome.</title>
        <authorList>
            <person name="Li Z."/>
            <person name="Zhang Z."/>
            <person name="Yan P."/>
            <person name="Huang S."/>
            <person name="Fei Z."/>
            <person name="Lin K."/>
        </authorList>
    </citation>
    <scope>NUCLEOTIDE SEQUENCE [LARGE SCALE GENOMIC DNA]</scope>
    <source>
        <strain evidence="2">cv. 9930</strain>
    </source>
</reference>
<dbReference type="Gramene" id="KGN63487">
    <property type="protein sequence ID" value="KGN63487"/>
    <property type="gene ID" value="Csa_1G002070"/>
</dbReference>
<reference evidence="1 2" key="3">
    <citation type="journal article" date="2010" name="BMC Genomics">
        <title>Transcriptome sequencing and comparative analysis of cucumber flowers with different sex types.</title>
        <authorList>
            <person name="Guo S."/>
            <person name="Zheng Y."/>
            <person name="Joung J.G."/>
            <person name="Liu S."/>
            <person name="Zhang Z."/>
            <person name="Crasta O.R."/>
            <person name="Sobral B.W."/>
            <person name="Xu Y."/>
            <person name="Huang S."/>
            <person name="Fei Z."/>
        </authorList>
    </citation>
    <scope>NUCLEOTIDE SEQUENCE [LARGE SCALE GENOMIC DNA]</scope>
    <source>
        <strain evidence="2">cv. 9930</strain>
    </source>
</reference>
<dbReference type="AlphaFoldDB" id="A0A0A0LRT4"/>
<name>A0A0A0LRT4_CUCSA</name>
<evidence type="ECO:0000313" key="1">
    <source>
        <dbReference type="EMBL" id="KGN63487.1"/>
    </source>
</evidence>
<reference evidence="1 2" key="2">
    <citation type="journal article" date="2009" name="PLoS ONE">
        <title>An integrated genetic and cytogenetic map of the cucumber genome.</title>
        <authorList>
            <person name="Ren Y."/>
            <person name="Zhang Z."/>
            <person name="Liu J."/>
            <person name="Staub J.E."/>
            <person name="Han Y."/>
            <person name="Cheng Z."/>
            <person name="Li X."/>
            <person name="Lu J."/>
            <person name="Miao H."/>
            <person name="Kang H."/>
            <person name="Xie B."/>
            <person name="Gu X."/>
            <person name="Wang X."/>
            <person name="Du Y."/>
            <person name="Jin W."/>
            <person name="Huang S."/>
        </authorList>
    </citation>
    <scope>NUCLEOTIDE SEQUENCE [LARGE SCALE GENOMIC DNA]</scope>
    <source>
        <strain evidence="2">cv. 9930</strain>
    </source>
</reference>
<dbReference type="EMBL" id="CM002922">
    <property type="protein sequence ID" value="KGN63487.1"/>
    <property type="molecule type" value="Genomic_DNA"/>
</dbReference>
<keyword evidence="2" id="KW-1185">Reference proteome</keyword>